<evidence type="ECO:0000313" key="2">
    <source>
        <dbReference type="Proteomes" id="UP000533637"/>
    </source>
</evidence>
<dbReference type="Proteomes" id="UP000533637">
    <property type="component" value="Unassembled WGS sequence"/>
</dbReference>
<name>A0ABR6KNS7_9BACT</name>
<accession>A0ABR6KNS7</accession>
<proteinExistence type="predicted"/>
<protein>
    <submittedName>
        <fullName evidence="1">Uncharacterized protein</fullName>
    </submittedName>
</protein>
<keyword evidence="2" id="KW-1185">Reference proteome</keyword>
<sequence length="50" mass="5914">MVLYTPTNRIFSNRLECKKVLRINNPQYAKLIELNILIPINKDNTNLNQK</sequence>
<organism evidence="1 2">
    <name type="scientific">Parabacteroides faecis</name>
    <dbReference type="NCBI Taxonomy" id="1217282"/>
    <lineage>
        <taxon>Bacteria</taxon>
        <taxon>Pseudomonadati</taxon>
        <taxon>Bacteroidota</taxon>
        <taxon>Bacteroidia</taxon>
        <taxon>Bacteroidales</taxon>
        <taxon>Tannerellaceae</taxon>
        <taxon>Parabacteroides</taxon>
    </lineage>
</organism>
<gene>
    <name evidence="1" type="ORF">GGQ57_003048</name>
</gene>
<comment type="caution">
    <text evidence="1">The sequence shown here is derived from an EMBL/GenBank/DDBJ whole genome shotgun (WGS) entry which is preliminary data.</text>
</comment>
<dbReference type="EMBL" id="JACHOC010000006">
    <property type="protein sequence ID" value="MBB4623136.1"/>
    <property type="molecule type" value="Genomic_DNA"/>
</dbReference>
<reference evidence="1 2" key="1">
    <citation type="submission" date="2020-08" db="EMBL/GenBank/DDBJ databases">
        <title>Genomic Encyclopedia of Type Strains, Phase IV (KMG-IV): sequencing the most valuable type-strain genomes for metagenomic binning, comparative biology and taxonomic classification.</title>
        <authorList>
            <person name="Goeker M."/>
        </authorList>
    </citation>
    <scope>NUCLEOTIDE SEQUENCE [LARGE SCALE GENOMIC DNA]</scope>
    <source>
        <strain evidence="1 2">DSM 102983</strain>
    </source>
</reference>
<evidence type="ECO:0000313" key="1">
    <source>
        <dbReference type="EMBL" id="MBB4623136.1"/>
    </source>
</evidence>